<accession>A0ABW0EJ24</accession>
<protein>
    <submittedName>
        <fullName evidence="1">DUF5682 family protein</fullName>
    </submittedName>
</protein>
<gene>
    <name evidence="1" type="ORF">ACFPM7_04460</name>
</gene>
<dbReference type="EMBL" id="JBHSKF010000002">
    <property type="protein sequence ID" value="MFC5286293.1"/>
    <property type="molecule type" value="Genomic_DNA"/>
</dbReference>
<evidence type="ECO:0000313" key="2">
    <source>
        <dbReference type="Proteomes" id="UP001596157"/>
    </source>
</evidence>
<keyword evidence="2" id="KW-1185">Reference proteome</keyword>
<dbReference type="InterPro" id="IPR043737">
    <property type="entry name" value="DUF5682"/>
</dbReference>
<dbReference type="Proteomes" id="UP001596157">
    <property type="component" value="Unassembled WGS sequence"/>
</dbReference>
<sequence>MTTDRMKAVWPADAVFVGVRHHSPACARLVAKVIDELRPAHVLIEGPADFPVADLLLGHEPPVAIFSYVRGEHMSWSPFCDYSPEWIALTRGHAAGAQVRFIDYPAWHKAFTDTNRYADAERRYAEAMDVLCRAFSVDNVDVLWDHMVEAHPDERLAERLVTYFDLVRGEADAGETDTAREAYMARWVRAALRTGEGPVLVVTGGFHRPALVALCAEDDGATGWPEVPQAEEGGSYLVPYSHQRLDAFTGYQSGMPSPGYYQRLWESGAAEAARGLVGDVVTRLRGRGQVVSTADLIAARTMATGLAALRGHPEPARTDVLDGLVSALVSDGLDQPPPWTSRGTLAPGTHPVVVEMVAALTGERVGVLHPSTPAPPLLAEVTGLLVQHGLDGAGEVVVDLAADAERSRVLNRLRVLRVPGFTRVGGPVGGGDPVAVERWRLHPSDLRLPALIEAAAHGATLADAVASALSGAVGVGALATTLFDAVLCGLGAVADQLGAALAEQVADTRDLAAVGSALATAVGLWRHDRLLGAAGGPLAAAVITAATPRALWLVEGVRGGPGPAEPARLAAVAAVRDAVRHAPSVAGVRAEVAIGVAARVAAASDVPPDLRGAALGLGRALGADVHAADAVPREAATVGDWLAGLFAVAREEVLDDEVLLAALDGIVAAMTEHDFLVALPALRQAFEFFPPAERESIAAGLLRRRALTGSARSLLRLRADPVAVAEGRAVEEAVDRALAKAGLL</sequence>
<proteinExistence type="predicted"/>
<comment type="caution">
    <text evidence="1">The sequence shown here is derived from an EMBL/GenBank/DDBJ whole genome shotgun (WGS) entry which is preliminary data.</text>
</comment>
<name>A0ABW0EJ24_9PSEU</name>
<organism evidence="1 2">
    <name type="scientific">Actinokineospora guangxiensis</name>
    <dbReference type="NCBI Taxonomy" id="1490288"/>
    <lineage>
        <taxon>Bacteria</taxon>
        <taxon>Bacillati</taxon>
        <taxon>Actinomycetota</taxon>
        <taxon>Actinomycetes</taxon>
        <taxon>Pseudonocardiales</taxon>
        <taxon>Pseudonocardiaceae</taxon>
        <taxon>Actinokineospora</taxon>
    </lineage>
</organism>
<reference evidence="2" key="1">
    <citation type="journal article" date="2019" name="Int. J. Syst. Evol. Microbiol.">
        <title>The Global Catalogue of Microorganisms (GCM) 10K type strain sequencing project: providing services to taxonomists for standard genome sequencing and annotation.</title>
        <authorList>
            <consortium name="The Broad Institute Genomics Platform"/>
            <consortium name="The Broad Institute Genome Sequencing Center for Infectious Disease"/>
            <person name="Wu L."/>
            <person name="Ma J."/>
        </authorList>
    </citation>
    <scope>NUCLEOTIDE SEQUENCE [LARGE SCALE GENOMIC DNA]</scope>
    <source>
        <strain evidence="2">CCUG 59778</strain>
    </source>
</reference>
<dbReference type="Pfam" id="PF18934">
    <property type="entry name" value="DUF5682"/>
    <property type="match status" value="1"/>
</dbReference>
<dbReference type="RefSeq" id="WP_378244099.1">
    <property type="nucleotide sequence ID" value="NZ_JBHSKF010000002.1"/>
</dbReference>
<evidence type="ECO:0000313" key="1">
    <source>
        <dbReference type="EMBL" id="MFC5286293.1"/>
    </source>
</evidence>